<dbReference type="InterPro" id="IPR036388">
    <property type="entry name" value="WH-like_DNA-bd_sf"/>
</dbReference>
<reference evidence="1" key="1">
    <citation type="submission" date="2021-01" db="EMBL/GenBank/DDBJ databases">
        <authorList>
            <person name="Kaushik A."/>
        </authorList>
    </citation>
    <scope>NUCLEOTIDE SEQUENCE</scope>
    <source>
        <strain evidence="1">AG2-2IIIB</strain>
    </source>
</reference>
<gene>
    <name evidence="1" type="ORF">RDB_LOCUS34794</name>
</gene>
<name>A0A8H2WP97_9AGAM</name>
<organism evidence="1 2">
    <name type="scientific">Rhizoctonia solani</name>
    <dbReference type="NCBI Taxonomy" id="456999"/>
    <lineage>
        <taxon>Eukaryota</taxon>
        <taxon>Fungi</taxon>
        <taxon>Dikarya</taxon>
        <taxon>Basidiomycota</taxon>
        <taxon>Agaricomycotina</taxon>
        <taxon>Agaricomycetes</taxon>
        <taxon>Cantharellales</taxon>
        <taxon>Ceratobasidiaceae</taxon>
        <taxon>Rhizoctonia</taxon>
    </lineage>
</organism>
<proteinExistence type="predicted"/>
<evidence type="ECO:0000313" key="1">
    <source>
        <dbReference type="EMBL" id="CAE6398199.1"/>
    </source>
</evidence>
<comment type="caution">
    <text evidence="1">The sequence shown here is derived from an EMBL/GenBank/DDBJ whole genome shotgun (WGS) entry which is preliminary data.</text>
</comment>
<dbReference type="Proteomes" id="UP000663843">
    <property type="component" value="Unassembled WGS sequence"/>
</dbReference>
<sequence>MTDYDRVHPQWGRPLEQYVQAWDINSLQTKPGWGSHTESEIRHRARIAISEICSLGGKNRSEYNRKTFVELGYPELVDGCLTLIKIVRTSDKATPFRYEYGYLCFRIISISLGVCLLHRAKLFDAAIDRMRAESASQAKMLTIFSEEIAQLFFTLLSIDEGIDRSDWMLGLRDVNRQFGPSQLPFTLIHEHMQLLSLLFSDQKDFSRALFSAYCPGVSAVIYLLWRCVKLCHDGIFDNQEPDLVSMFCHIYNRYCLVAPTCDEPILVLIYQPNSHWWAEPHQSSVDYEDEREKIILYNRRMASTGIGWLSRPSVFLIPAILQFLLLGLCDGVEDLLPRLFGLTIDRLWMARTNNEIPEDEVFKVCLSTVIFMNAALDHLTEKSYSNQSVMTKIIDTLVHHDIVDFTIQTLFLYKCPPSPSEELDNCFANGSIRMFEAASKLIPEEIFRLKFKATTPDLRKYICQVFDQLQMDGGHAAGLRRFDIMTNCILGIGYALGMEEDLDNVTGNFGFCIYARCANPYEWAPRQYLCSNCGVMYCSIMCQARDWTQGSMREFHIMSCGNAMSRVERPWMQANTKFGPNISHCSYSAQFWHAEDVLEGGVFEIGWEECMAWLRFGGILAIAKGKFESLGQNIVSLILGHDELRLPEILRSLRESDSREDKVIRYEAEELKKHVGIVRQFGTTAEIRIRRDCEEAEAPCVGSIKRKSKNEEGGGGRSKKLVAIATREKYNDKVASSHRNYPGLRAQNDTTRQNSLCSGTFVIRSTFLSISVGEGKLPSNPKVKRGVVGAVRDLWGGSCVHFSNFGPKWELDEYKIAKAAMLAPDDVRIPVNICSTANKLALQAVPKYADGQPARTVYLWVDEEAFVLGMLPAVSDPKTK</sequence>
<accession>A0A8H2WP97</accession>
<protein>
    <recommendedName>
        <fullName evidence="3">MYND-type domain-containing protein</fullName>
    </recommendedName>
</protein>
<dbReference type="AlphaFoldDB" id="A0A8H2WP97"/>
<dbReference type="EMBL" id="CAJMWT010001394">
    <property type="protein sequence ID" value="CAE6398199.1"/>
    <property type="molecule type" value="Genomic_DNA"/>
</dbReference>
<evidence type="ECO:0000313" key="2">
    <source>
        <dbReference type="Proteomes" id="UP000663843"/>
    </source>
</evidence>
<dbReference type="Gene3D" id="1.10.10.10">
    <property type="entry name" value="Winged helix-like DNA-binding domain superfamily/Winged helix DNA-binding domain"/>
    <property type="match status" value="1"/>
</dbReference>
<evidence type="ECO:0008006" key="3">
    <source>
        <dbReference type="Google" id="ProtNLM"/>
    </source>
</evidence>